<evidence type="ECO:0000313" key="13">
    <source>
        <dbReference type="EMBL" id="TKS65193.1"/>
    </source>
</evidence>
<evidence type="ECO:0000256" key="1">
    <source>
        <dbReference type="ARBA" id="ARBA00010879"/>
    </source>
</evidence>
<dbReference type="InterPro" id="IPR050951">
    <property type="entry name" value="Retrovirus_Pol_polyprotein"/>
</dbReference>
<evidence type="ECO:0000256" key="8">
    <source>
        <dbReference type="ARBA" id="ARBA00022918"/>
    </source>
</evidence>
<evidence type="ECO:0000256" key="10">
    <source>
        <dbReference type="SAM" id="MobiDB-lite"/>
    </source>
</evidence>
<evidence type="ECO:0000256" key="5">
    <source>
        <dbReference type="ARBA" id="ARBA00022722"/>
    </source>
</evidence>
<sequence length="1092" mass="126114">MDVAGVPSPRMDWDASNLPEAWRKFKLHVELMFSGPFKKKGEDEKCSYLLIWVGERGRDIYDAWTLTDDERKVLKTYYERYEAYVMPKSNIIFARYKFYEKVQGANEPFEQFLTDLRLLVKDCNYANNEEMVRDRVVFGIHSPKVREKLLNVGSDLTLDRAIDIVRSHDMAQAQLKTIASGSSGLQEQTVHAIGRHYSRKTAWKTRQDKATGNMESTYRPDGDRERHKTCGYCGSKPHGAKDHCPAKGLFPGECTIHINPNAVPVVHPPRRVPLALRDRLKEELQNMEKQDIIVKVTEPTEWVNSMVAAEKPRTGKLRVCLDPRDLNKVIKRPHYPLPTLEDTTSKLAGACFFSVMDARSGYWAIKLSDESSKLTTFNTVFGRYRFLRLPFGLISAQDEFQRKVDETYEGLQGVTAIVDDILIYGKTKEEHDTNLRAMLQRSRERGVKLNPEKSTICATEVSYFGHRITKDGIKPDPAKIAAVKDMEPPKDKGELETILGMINYLSKFAPGLSDVNAPMRHLLKDSSEFRWDAQQEEAFKKIKELLTQEPGPVLRYFDPSQELRLQVDASKYGLGAVLLQEGKPIGYASKSLSDCEVNYAQIEKELYAILFGCKCFHQYIYGRHVNVESDHKPLESILRKPLAAAPPRLQRMMLQLQRYNFTITHRPGKDIPVADTLSRKSLPDQDTSLSEGMDMQVHTVYSNLPVSDTKLEDIRTETRKDAQLIVLKRTIKSGWPEERKLCPQSIAEYWNHRDELSHMNDILFKGEKIIIPTSLRREMLSRIHAGHMGMEKCKQRARDIIFWPGMNKQIEELVGKCHICNEHKPSNTKEPMISHKIPDRPWQTVATDLFTWNNEDYLVTVDYYSRYFELDRLHSTTAAAVIHKLKASFARHGIPETLISDNGPQYRCREFEGFANTWGFTHITSSPHYPQSNGLAEKSVHIAKSLMEKAKADQKDPYLSLLEYRNTPVDNFKSPVQLLMSRRTRSILPNTHQQLQPKIIRHRDVHIRRTHRQQQQKKYYDRSAKQMSPLHEGQHIRFQEKGYWKPAVVIRSADTERSYHIRASEGQEYRRTDDPPGHNRDTEHSDWRIHKT</sequence>
<dbReference type="Pfam" id="PF17917">
    <property type="entry name" value="RT_RNaseH"/>
    <property type="match status" value="1"/>
</dbReference>
<dbReference type="FunFam" id="3.10.20.370:FF:000001">
    <property type="entry name" value="Retrovirus-related Pol polyprotein from transposon 17.6-like protein"/>
    <property type="match status" value="1"/>
</dbReference>
<dbReference type="Gene3D" id="3.10.20.370">
    <property type="match status" value="1"/>
</dbReference>
<dbReference type="GO" id="GO:0003964">
    <property type="term" value="F:RNA-directed DNA polymerase activity"/>
    <property type="evidence" value="ECO:0007669"/>
    <property type="project" value="UniProtKB-KW"/>
</dbReference>
<dbReference type="CDD" id="cd09274">
    <property type="entry name" value="RNase_HI_RT_Ty3"/>
    <property type="match status" value="1"/>
</dbReference>
<dbReference type="GO" id="GO:0004523">
    <property type="term" value="F:RNA-DNA hybrid ribonuclease activity"/>
    <property type="evidence" value="ECO:0007669"/>
    <property type="project" value="UniProtKB-EC"/>
</dbReference>
<dbReference type="SUPFAM" id="SSF56672">
    <property type="entry name" value="DNA/RNA polymerases"/>
    <property type="match status" value="1"/>
</dbReference>
<dbReference type="FunFam" id="3.30.70.270:FF:000026">
    <property type="entry name" value="Transposon Ty3-G Gag-Pol polyprotein"/>
    <property type="match status" value="1"/>
</dbReference>
<name>A0A4U5TUR9_COLLU</name>
<evidence type="ECO:0000256" key="2">
    <source>
        <dbReference type="ARBA" id="ARBA00012180"/>
    </source>
</evidence>
<dbReference type="InterPro" id="IPR012337">
    <property type="entry name" value="RNaseH-like_sf"/>
</dbReference>
<dbReference type="EMBL" id="ML240514">
    <property type="protein sequence ID" value="TKS65193.1"/>
    <property type="molecule type" value="Genomic_DNA"/>
</dbReference>
<dbReference type="EC" id="3.1.26.4" evidence="2"/>
<keyword evidence="7" id="KW-0378">Hydrolase</keyword>
<protein>
    <recommendedName>
        <fullName evidence="9">Gypsy retrotransposon integrase-like protein 1</fullName>
        <ecNumber evidence="2">3.1.26.4</ecNumber>
    </recommendedName>
</protein>
<feature type="domain" description="Reverse transcriptase" evidence="11">
    <location>
        <begin position="290"/>
        <end position="468"/>
    </location>
</feature>
<keyword evidence="5" id="KW-0540">Nuclease</keyword>
<dbReference type="InterPro" id="IPR041373">
    <property type="entry name" value="RT_RNaseH"/>
</dbReference>
<evidence type="ECO:0000256" key="4">
    <source>
        <dbReference type="ARBA" id="ARBA00022695"/>
    </source>
</evidence>
<evidence type="ECO:0000259" key="11">
    <source>
        <dbReference type="PROSITE" id="PS50878"/>
    </source>
</evidence>
<gene>
    <name evidence="13" type="ORF">D9C73_028075</name>
</gene>
<feature type="region of interest" description="Disordered" evidence="10">
    <location>
        <begin position="206"/>
        <end position="226"/>
    </location>
</feature>
<dbReference type="Pfam" id="PF00078">
    <property type="entry name" value="RVT_1"/>
    <property type="match status" value="1"/>
</dbReference>
<evidence type="ECO:0000256" key="6">
    <source>
        <dbReference type="ARBA" id="ARBA00022759"/>
    </source>
</evidence>
<keyword evidence="4" id="KW-0548">Nucleotidyltransferase</keyword>
<dbReference type="InterPro" id="IPR041588">
    <property type="entry name" value="Integrase_H2C2"/>
</dbReference>
<evidence type="ECO:0000256" key="9">
    <source>
        <dbReference type="ARBA" id="ARBA00039658"/>
    </source>
</evidence>
<keyword evidence="3" id="KW-0808">Transferase</keyword>
<dbReference type="FunFam" id="1.10.340.70:FF:000003">
    <property type="entry name" value="Protein CBG25708"/>
    <property type="match status" value="1"/>
</dbReference>
<evidence type="ECO:0000313" key="14">
    <source>
        <dbReference type="Proteomes" id="UP000298787"/>
    </source>
</evidence>
<dbReference type="Gene3D" id="3.30.70.270">
    <property type="match status" value="2"/>
</dbReference>
<dbReference type="InterPro" id="IPR043502">
    <property type="entry name" value="DNA/RNA_pol_sf"/>
</dbReference>
<dbReference type="GO" id="GO:0015074">
    <property type="term" value="P:DNA integration"/>
    <property type="evidence" value="ECO:0007669"/>
    <property type="project" value="InterPro"/>
</dbReference>
<feature type="region of interest" description="Disordered" evidence="10">
    <location>
        <begin position="1062"/>
        <end position="1092"/>
    </location>
</feature>
<feature type="domain" description="Integrase catalytic" evidence="12">
    <location>
        <begin position="837"/>
        <end position="1005"/>
    </location>
</feature>
<keyword evidence="14" id="KW-1185">Reference proteome</keyword>
<reference evidence="13 14" key="1">
    <citation type="submission" date="2019-01" db="EMBL/GenBank/DDBJ databases">
        <title>Genome Assembly of Collichthys lucidus.</title>
        <authorList>
            <person name="Cai M."/>
            <person name="Xiao S."/>
        </authorList>
    </citation>
    <scope>NUCLEOTIDE SEQUENCE [LARGE SCALE GENOMIC DNA]</scope>
    <source>
        <strain evidence="13">JT15FE1705JMU</strain>
        <tissue evidence="13">Muscle</tissue>
    </source>
</reference>
<dbReference type="InterPro" id="IPR000477">
    <property type="entry name" value="RT_dom"/>
</dbReference>
<dbReference type="Pfam" id="PF00665">
    <property type="entry name" value="rve"/>
    <property type="match status" value="1"/>
</dbReference>
<keyword evidence="6" id="KW-0255">Endonuclease</keyword>
<evidence type="ECO:0000259" key="12">
    <source>
        <dbReference type="PROSITE" id="PS50994"/>
    </source>
</evidence>
<dbReference type="Pfam" id="PF17921">
    <property type="entry name" value="Integrase_H2C2"/>
    <property type="match status" value="1"/>
</dbReference>
<dbReference type="PANTHER" id="PTHR37984:SF7">
    <property type="entry name" value="INTEGRASE CATALYTIC DOMAIN-CONTAINING PROTEIN"/>
    <property type="match status" value="1"/>
</dbReference>
<dbReference type="InterPro" id="IPR043128">
    <property type="entry name" value="Rev_trsase/Diguanyl_cyclase"/>
</dbReference>
<dbReference type="PANTHER" id="PTHR37984">
    <property type="entry name" value="PROTEIN CBG26694"/>
    <property type="match status" value="1"/>
</dbReference>
<dbReference type="Proteomes" id="UP000298787">
    <property type="component" value="Unassembled WGS sequence"/>
</dbReference>
<dbReference type="Gene3D" id="1.10.340.70">
    <property type="match status" value="1"/>
</dbReference>
<dbReference type="FunFam" id="3.10.10.10:FF:000003">
    <property type="entry name" value="Retrovirus-related Pol polyprotein from transposon 297-like Protein"/>
    <property type="match status" value="1"/>
</dbReference>
<dbReference type="PROSITE" id="PS50994">
    <property type="entry name" value="INTEGRASE"/>
    <property type="match status" value="1"/>
</dbReference>
<dbReference type="AlphaFoldDB" id="A0A4U5TUR9"/>
<dbReference type="Gene3D" id="3.30.420.10">
    <property type="entry name" value="Ribonuclease H-like superfamily/Ribonuclease H"/>
    <property type="match status" value="1"/>
</dbReference>
<dbReference type="CDD" id="cd01647">
    <property type="entry name" value="RT_LTR"/>
    <property type="match status" value="1"/>
</dbReference>
<dbReference type="InterPro" id="IPR036397">
    <property type="entry name" value="RNaseH_sf"/>
</dbReference>
<dbReference type="InterPro" id="IPR001584">
    <property type="entry name" value="Integrase_cat-core"/>
</dbReference>
<dbReference type="STRING" id="240159.A0A4U5TUR9"/>
<accession>A0A4U5TUR9</accession>
<feature type="region of interest" description="Disordered" evidence="10">
    <location>
        <begin position="1008"/>
        <end position="1028"/>
    </location>
</feature>
<comment type="similarity">
    <text evidence="1">Belongs to the beta type-B retroviral polymerase family. HERV class-II K(HML-2) pol subfamily.</text>
</comment>
<dbReference type="Gene3D" id="3.10.10.10">
    <property type="entry name" value="HIV Type 1 Reverse Transcriptase, subunit A, domain 1"/>
    <property type="match status" value="1"/>
</dbReference>
<dbReference type="FunFam" id="3.30.420.10:FF:000063">
    <property type="entry name" value="Retrovirus-related Pol polyprotein from transposon 297-like Protein"/>
    <property type="match status" value="1"/>
</dbReference>
<proteinExistence type="inferred from homology"/>
<dbReference type="GO" id="GO:0003676">
    <property type="term" value="F:nucleic acid binding"/>
    <property type="evidence" value="ECO:0007669"/>
    <property type="project" value="InterPro"/>
</dbReference>
<keyword evidence="8" id="KW-0695">RNA-directed DNA polymerase</keyword>
<dbReference type="PROSITE" id="PS50878">
    <property type="entry name" value="RT_POL"/>
    <property type="match status" value="1"/>
</dbReference>
<organism evidence="13 14">
    <name type="scientific">Collichthys lucidus</name>
    <name type="common">Big head croaker</name>
    <name type="synonym">Sciaena lucida</name>
    <dbReference type="NCBI Taxonomy" id="240159"/>
    <lineage>
        <taxon>Eukaryota</taxon>
        <taxon>Metazoa</taxon>
        <taxon>Chordata</taxon>
        <taxon>Craniata</taxon>
        <taxon>Vertebrata</taxon>
        <taxon>Euteleostomi</taxon>
        <taxon>Actinopterygii</taxon>
        <taxon>Neopterygii</taxon>
        <taxon>Teleostei</taxon>
        <taxon>Neoteleostei</taxon>
        <taxon>Acanthomorphata</taxon>
        <taxon>Eupercaria</taxon>
        <taxon>Sciaenidae</taxon>
        <taxon>Collichthys</taxon>
    </lineage>
</organism>
<evidence type="ECO:0000256" key="3">
    <source>
        <dbReference type="ARBA" id="ARBA00022679"/>
    </source>
</evidence>
<evidence type="ECO:0000256" key="7">
    <source>
        <dbReference type="ARBA" id="ARBA00022801"/>
    </source>
</evidence>
<dbReference type="SUPFAM" id="SSF53098">
    <property type="entry name" value="Ribonuclease H-like"/>
    <property type="match status" value="1"/>
</dbReference>